<dbReference type="Gene3D" id="3.30.160.390">
    <property type="entry name" value="Integrase, DNA-binding domain"/>
    <property type="match status" value="1"/>
</dbReference>
<keyword evidence="4" id="KW-0233">DNA recombination</keyword>
<evidence type="ECO:0000256" key="3">
    <source>
        <dbReference type="ARBA" id="ARBA00023125"/>
    </source>
</evidence>
<feature type="domain" description="Tyr recombinase" evidence="6">
    <location>
        <begin position="219"/>
        <end position="404"/>
    </location>
</feature>
<dbReference type="InterPro" id="IPR002104">
    <property type="entry name" value="Integrase_catalytic"/>
</dbReference>
<dbReference type="EMBL" id="JAWJWI010000001">
    <property type="protein sequence ID" value="MDV4184309.1"/>
    <property type="molecule type" value="Genomic_DNA"/>
</dbReference>
<feature type="domain" description="Core-binding (CB)" evidence="7">
    <location>
        <begin position="105"/>
        <end position="190"/>
    </location>
</feature>
<dbReference type="InterPro" id="IPR011010">
    <property type="entry name" value="DNA_brk_join_enz"/>
</dbReference>
<dbReference type="PANTHER" id="PTHR30629">
    <property type="entry name" value="PROPHAGE INTEGRASE"/>
    <property type="match status" value="1"/>
</dbReference>
<dbReference type="Pfam" id="PF13356">
    <property type="entry name" value="Arm-DNA-bind_3"/>
    <property type="match status" value="1"/>
</dbReference>
<keyword evidence="3 5" id="KW-0238">DNA-binding</keyword>
<dbReference type="InterPro" id="IPR025166">
    <property type="entry name" value="Integrase_DNA_bind_dom"/>
</dbReference>
<dbReference type="InterPro" id="IPR038488">
    <property type="entry name" value="Integrase_DNA-bd_sf"/>
</dbReference>
<evidence type="ECO:0000256" key="4">
    <source>
        <dbReference type="ARBA" id="ARBA00023172"/>
    </source>
</evidence>
<proteinExistence type="inferred from homology"/>
<evidence type="ECO:0000313" key="9">
    <source>
        <dbReference type="Proteomes" id="UP001187203"/>
    </source>
</evidence>
<dbReference type="InterPro" id="IPR044068">
    <property type="entry name" value="CB"/>
</dbReference>
<reference evidence="9" key="1">
    <citation type="journal article" date="2023" name="Int. J. Mol. Sci.">
        <title>Genomic and Metabolic Characterization of Plant Growth-Promoting Rhizobacteria Isolated from Nodules of Clovers Grown in Non-Farmed Soil.</title>
        <authorList>
            <person name="Wojcik M."/>
            <person name="Koper P."/>
            <person name="Zebracki K."/>
            <person name="Marczak M."/>
            <person name="Mazur A."/>
        </authorList>
    </citation>
    <scope>NUCLEOTIDE SEQUENCE [LARGE SCALE GENOMIC DNA]</scope>
    <source>
        <strain evidence="9">KB12</strain>
    </source>
</reference>
<dbReference type="PROSITE" id="PS51900">
    <property type="entry name" value="CB"/>
    <property type="match status" value="1"/>
</dbReference>
<name>A0ABU3YEL4_9HYPH</name>
<organism evidence="8 9">
    <name type="scientific">Rhizobium brockwellii</name>
    <dbReference type="NCBI Taxonomy" id="3019932"/>
    <lineage>
        <taxon>Bacteria</taxon>
        <taxon>Pseudomonadati</taxon>
        <taxon>Pseudomonadota</taxon>
        <taxon>Alphaproteobacteria</taxon>
        <taxon>Hyphomicrobiales</taxon>
        <taxon>Rhizobiaceae</taxon>
        <taxon>Rhizobium/Agrobacterium group</taxon>
        <taxon>Rhizobium</taxon>
    </lineage>
</organism>
<dbReference type="Gene3D" id="1.10.443.10">
    <property type="entry name" value="Intergrase catalytic core"/>
    <property type="match status" value="1"/>
</dbReference>
<comment type="similarity">
    <text evidence="1">Belongs to the 'phage' integrase family.</text>
</comment>
<evidence type="ECO:0000256" key="1">
    <source>
        <dbReference type="ARBA" id="ARBA00008857"/>
    </source>
</evidence>
<dbReference type="RefSeq" id="WP_317275601.1">
    <property type="nucleotide sequence ID" value="NZ_JAWJWH010000001.1"/>
</dbReference>
<dbReference type="PROSITE" id="PS51898">
    <property type="entry name" value="TYR_RECOMBINASE"/>
    <property type="match status" value="1"/>
</dbReference>
<dbReference type="InterPro" id="IPR050808">
    <property type="entry name" value="Phage_Integrase"/>
</dbReference>
<evidence type="ECO:0000256" key="5">
    <source>
        <dbReference type="PROSITE-ProRule" id="PRU01248"/>
    </source>
</evidence>
<evidence type="ECO:0000313" key="8">
    <source>
        <dbReference type="EMBL" id="MDV4184309.1"/>
    </source>
</evidence>
<keyword evidence="2" id="KW-0229">DNA integration</keyword>
<dbReference type="PANTHER" id="PTHR30629:SF2">
    <property type="entry name" value="PROPHAGE INTEGRASE INTS-RELATED"/>
    <property type="match status" value="1"/>
</dbReference>
<protein>
    <submittedName>
        <fullName evidence="8">Integrase arm-type DNA-binding domain-containing protein</fullName>
    </submittedName>
</protein>
<keyword evidence="9" id="KW-1185">Reference proteome</keyword>
<gene>
    <name evidence="8" type="ORF">R1523_02180</name>
</gene>
<comment type="caution">
    <text evidence="8">The sequence shown here is derived from an EMBL/GenBank/DDBJ whole genome shotgun (WGS) entry which is preliminary data.</text>
</comment>
<sequence length="444" mass="50709">MAKKKLTDLGVEALKKSGARYDVMDAHTPGFGVRVGTSGKKTFILYTRYPGSSAPTRRELGEYPVMSLAEARDKAHEWHKLIKKGIDPRDAEERERAEQARKRVNTFEAVGEDYIAYLPSRDRNRHSEQDEREIRRELLDPKRNRWVKKPVSEITDTEIGELIAAIRDRPAPGQAYNALGHVKSIFSWAMWPERRAGYGLKENPTRDMAPKHFGLAKTVRTRVFTDDEIVAYWSATYRMKGPLGPYFRSLMLTGQRKDEVSGARRREFDSGTAIWTVPEERFKSGVDHLVPMTQVFAKLIEAMPKHNKGDFVFSFSAGEKAINGFSRAKQALHDAMLAELQRTDEGAELPAWTLHDVRRTVRTRLSGLRVNADVAEMVIGHGKKGLERVYNQHTYADEMRDALMKWEAALRRLRILPKLDRFRAKRIPLEPDEPASNVVVLRAS</sequence>
<dbReference type="Pfam" id="PF00589">
    <property type="entry name" value="Phage_integrase"/>
    <property type="match status" value="1"/>
</dbReference>
<dbReference type="Gene3D" id="1.10.150.130">
    <property type="match status" value="1"/>
</dbReference>
<dbReference type="GO" id="GO:0003677">
    <property type="term" value="F:DNA binding"/>
    <property type="evidence" value="ECO:0007669"/>
    <property type="project" value="UniProtKB-KW"/>
</dbReference>
<dbReference type="Proteomes" id="UP001187203">
    <property type="component" value="Unassembled WGS sequence"/>
</dbReference>
<dbReference type="CDD" id="cd00801">
    <property type="entry name" value="INT_P4_C"/>
    <property type="match status" value="1"/>
</dbReference>
<evidence type="ECO:0000259" key="7">
    <source>
        <dbReference type="PROSITE" id="PS51900"/>
    </source>
</evidence>
<evidence type="ECO:0000259" key="6">
    <source>
        <dbReference type="PROSITE" id="PS51898"/>
    </source>
</evidence>
<dbReference type="InterPro" id="IPR010998">
    <property type="entry name" value="Integrase_recombinase_N"/>
</dbReference>
<accession>A0ABU3YEL4</accession>
<evidence type="ECO:0000256" key="2">
    <source>
        <dbReference type="ARBA" id="ARBA00022908"/>
    </source>
</evidence>
<dbReference type="InterPro" id="IPR013762">
    <property type="entry name" value="Integrase-like_cat_sf"/>
</dbReference>
<dbReference type="SUPFAM" id="SSF56349">
    <property type="entry name" value="DNA breaking-rejoining enzymes"/>
    <property type="match status" value="1"/>
</dbReference>